<dbReference type="SMR" id="A0A0M4EI85"/>
<evidence type="ECO:0000256" key="1">
    <source>
        <dbReference type="ARBA" id="ARBA00004123"/>
    </source>
</evidence>
<reference evidence="5 6" key="1">
    <citation type="submission" date="2015-08" db="EMBL/GenBank/DDBJ databases">
        <title>Ancestral chromatin configuration constrains chromatin evolution on differentiating sex chromosomes in Drosophila.</title>
        <authorList>
            <person name="Zhou Q."/>
            <person name="Bachtrog D."/>
        </authorList>
    </citation>
    <scope>NUCLEOTIDE SEQUENCE [LARGE SCALE GENOMIC DNA]</scope>
    <source>
        <tissue evidence="5">Whole larvae</tissue>
    </source>
</reference>
<evidence type="ECO:0000256" key="4">
    <source>
        <dbReference type="SAM" id="MobiDB-lite"/>
    </source>
</evidence>
<dbReference type="GO" id="GO:0019212">
    <property type="term" value="F:phosphatase inhibitor activity"/>
    <property type="evidence" value="ECO:0007669"/>
    <property type="project" value="TreeGrafter"/>
</dbReference>
<feature type="compositionally biased region" description="Basic residues" evidence="4">
    <location>
        <begin position="654"/>
        <end position="663"/>
    </location>
</feature>
<keyword evidence="6" id="KW-1185">Reference proteome</keyword>
<keyword evidence="2" id="KW-0539">Nucleus</keyword>
<feature type="region of interest" description="Disordered" evidence="4">
    <location>
        <begin position="557"/>
        <end position="580"/>
    </location>
</feature>
<feature type="compositionally biased region" description="Basic and acidic residues" evidence="4">
    <location>
        <begin position="265"/>
        <end position="285"/>
    </location>
</feature>
<dbReference type="InterPro" id="IPR052255">
    <property type="entry name" value="RNA_pol_II_subunit5-mediator"/>
</dbReference>
<dbReference type="AlphaFoldDB" id="A0A0M4EI85"/>
<dbReference type="GO" id="GO:0003682">
    <property type="term" value="F:chromatin binding"/>
    <property type="evidence" value="ECO:0007669"/>
    <property type="project" value="TreeGrafter"/>
</dbReference>
<dbReference type="OrthoDB" id="21413at2759"/>
<gene>
    <name evidence="5" type="ORF">Dbus_chr2Rg334</name>
</gene>
<dbReference type="InterPro" id="IPR004127">
    <property type="entry name" value="Prefoldin_subunit_alpha"/>
</dbReference>
<dbReference type="GO" id="GO:0000122">
    <property type="term" value="P:negative regulation of transcription by RNA polymerase II"/>
    <property type="evidence" value="ECO:0007669"/>
    <property type="project" value="TreeGrafter"/>
</dbReference>
<dbReference type="PANTHER" id="PTHR15111:SF0">
    <property type="entry name" value="UNCONVENTIONAL PREFOLDIN RPB5 INTERACTOR 1"/>
    <property type="match status" value="1"/>
</dbReference>
<name>A0A0M4EI85_DROBS</name>
<protein>
    <submittedName>
        <fullName evidence="5">Uri</fullName>
    </submittedName>
</protein>
<feature type="region of interest" description="Disordered" evidence="4">
    <location>
        <begin position="597"/>
        <end position="618"/>
    </location>
</feature>
<feature type="region of interest" description="Disordered" evidence="4">
    <location>
        <begin position="259"/>
        <end position="292"/>
    </location>
</feature>
<evidence type="ECO:0000313" key="5">
    <source>
        <dbReference type="EMBL" id="ALC40755.1"/>
    </source>
</evidence>
<dbReference type="Gene3D" id="1.10.287.370">
    <property type="match status" value="1"/>
</dbReference>
<dbReference type="OMA" id="GHYQGYF"/>
<dbReference type="Pfam" id="PF02996">
    <property type="entry name" value="Prefoldin"/>
    <property type="match status" value="1"/>
</dbReference>
<organism evidence="5 6">
    <name type="scientific">Drosophila busckii</name>
    <name type="common">Fruit fly</name>
    <dbReference type="NCBI Taxonomy" id="30019"/>
    <lineage>
        <taxon>Eukaryota</taxon>
        <taxon>Metazoa</taxon>
        <taxon>Ecdysozoa</taxon>
        <taxon>Arthropoda</taxon>
        <taxon>Hexapoda</taxon>
        <taxon>Insecta</taxon>
        <taxon>Pterygota</taxon>
        <taxon>Neoptera</taxon>
        <taxon>Endopterygota</taxon>
        <taxon>Diptera</taxon>
        <taxon>Brachycera</taxon>
        <taxon>Muscomorpha</taxon>
        <taxon>Ephydroidea</taxon>
        <taxon>Drosophilidae</taxon>
        <taxon>Drosophila</taxon>
    </lineage>
</organism>
<dbReference type="GO" id="GO:0005634">
    <property type="term" value="C:nucleus"/>
    <property type="evidence" value="ECO:0007669"/>
    <property type="project" value="UniProtKB-SubCell"/>
</dbReference>
<dbReference type="SUPFAM" id="SSF46579">
    <property type="entry name" value="Prefoldin"/>
    <property type="match status" value="1"/>
</dbReference>
<evidence type="ECO:0000256" key="2">
    <source>
        <dbReference type="ARBA" id="ARBA00023242"/>
    </source>
</evidence>
<comment type="subcellular location">
    <subcellularLocation>
        <location evidence="1">Nucleus</location>
    </subcellularLocation>
</comment>
<evidence type="ECO:0000313" key="6">
    <source>
        <dbReference type="Proteomes" id="UP000494163"/>
    </source>
</evidence>
<feature type="compositionally biased region" description="Basic residues" evidence="4">
    <location>
        <begin position="602"/>
        <end position="611"/>
    </location>
</feature>
<dbReference type="GO" id="GO:0003714">
    <property type="term" value="F:transcription corepressor activity"/>
    <property type="evidence" value="ECO:0007669"/>
    <property type="project" value="TreeGrafter"/>
</dbReference>
<sequence>MERRRNDVLIQALNKNADETARWQAYKADNEAAINNLDMFAKQLTVEVMVPIGKKALMPGELIHTNELLVGHYQGYFSACSSHKAKQICQHRLRIAVEQLKKLEVEEKLWQDKLEAPMAQGAVPNAGEVEIVEDFDQTTHEEWLISHRESVRKQKQTERMQREAATADEDVFEKLELHEMLEELGIDEENLNEQALNGMISTESKAPLSEIRNTHKAMSDEEVLNMLEKLEQEEQNEESEINTEIEENLKETADMVRNLMSNPDTNKKGKMERTVEEPTVEHEDNNSVDDEEQLEEVRLIRNQLALLPSEEREEFLVTQIQVIKAKMRKMQKVNFISDELTHLMDVVVCLEDDWLEMQFEMLNMDKEELAEEEEDTVATDTESVSNNKRRISFAKSDEQLEFNKHQSVDKLLKQKKRDVIILDESTKQTVKTKNDEEKQQQVKSTNPQIMDKVQQNLEFVKEHQSVQDFDLVNQILEAATGVNNTLHISFKHSEALAAPSEPNDEDIPGTPADFYKLYEKALAAKQSEHAFPIYVNGFEGEQELRVPMMKEEERAAAYDDPRAEFSKPPADSDNTKSILRNKSAVELETRAHVQVAKENKTKNNKKQKKTQRTLDDELRDMSAYQKVMQEELLEKEPTAPEPLPAGKFIDAHAPKKRVSRFKQMRAESKT</sequence>
<dbReference type="Proteomes" id="UP000494163">
    <property type="component" value="Chromosome 2R"/>
</dbReference>
<dbReference type="PANTHER" id="PTHR15111">
    <property type="entry name" value="RNA POLYMERASE II SUBUNIT 5-MEDIATING PROTEIN NNX3"/>
    <property type="match status" value="1"/>
</dbReference>
<dbReference type="STRING" id="30019.A0A0M4EI85"/>
<dbReference type="InterPro" id="IPR009053">
    <property type="entry name" value="Prefoldin"/>
</dbReference>
<accession>A0A0M4EI85</accession>
<comment type="similarity">
    <text evidence="3">Belongs to the RNA polymerase II subunit 5-mediating protein family.</text>
</comment>
<dbReference type="EMBL" id="CP012524">
    <property type="protein sequence ID" value="ALC40755.1"/>
    <property type="molecule type" value="Genomic_DNA"/>
</dbReference>
<evidence type="ECO:0000256" key="3">
    <source>
        <dbReference type="ARBA" id="ARBA00038295"/>
    </source>
</evidence>
<dbReference type="CDD" id="cd23159">
    <property type="entry name" value="Prefoldin_URI1"/>
    <property type="match status" value="1"/>
</dbReference>
<proteinExistence type="inferred from homology"/>
<feature type="region of interest" description="Disordered" evidence="4">
    <location>
        <begin position="634"/>
        <end position="670"/>
    </location>
</feature>